<evidence type="ECO:0000259" key="4">
    <source>
        <dbReference type="SMART" id="SM00418"/>
    </source>
</evidence>
<feature type="domain" description="HTH arsR-type" evidence="4">
    <location>
        <begin position="256"/>
        <end position="331"/>
    </location>
</feature>
<dbReference type="SUPFAM" id="SSF46785">
    <property type="entry name" value="Winged helix' DNA-binding domain"/>
    <property type="match status" value="1"/>
</dbReference>
<dbReference type="Gene3D" id="1.10.10.10">
    <property type="entry name" value="Winged helix-like DNA-binding domain superfamily/Winged helix DNA-binding domain"/>
    <property type="match status" value="1"/>
</dbReference>
<dbReference type="InterPro" id="IPR051011">
    <property type="entry name" value="Metal_resp_trans_reg"/>
</dbReference>
<gene>
    <name evidence="5" type="ORF">Air01nite_08880</name>
</gene>
<proteinExistence type="predicted"/>
<dbReference type="PANTHER" id="PTHR43132:SF6">
    <property type="entry name" value="HTH-TYPE TRANSCRIPTIONAL REPRESSOR CZRA"/>
    <property type="match status" value="1"/>
</dbReference>
<evidence type="ECO:0000256" key="3">
    <source>
        <dbReference type="ARBA" id="ARBA00023163"/>
    </source>
</evidence>
<dbReference type="PANTHER" id="PTHR43132">
    <property type="entry name" value="ARSENICAL RESISTANCE OPERON REPRESSOR ARSR-RELATED"/>
    <property type="match status" value="1"/>
</dbReference>
<dbReference type="InterPro" id="IPR036390">
    <property type="entry name" value="WH_DNA-bd_sf"/>
</dbReference>
<dbReference type="RefSeq" id="WP_203700498.1">
    <property type="nucleotide sequence ID" value="NZ_BAAALU010000013.1"/>
</dbReference>
<keyword evidence="2" id="KW-0238">DNA-binding</keyword>
<keyword evidence="1" id="KW-0805">Transcription regulation</keyword>
<dbReference type="Pfam" id="PF12840">
    <property type="entry name" value="HTH_20"/>
    <property type="match status" value="1"/>
</dbReference>
<dbReference type="InterPro" id="IPR001845">
    <property type="entry name" value="HTH_ArsR_DNA-bd_dom"/>
</dbReference>
<keyword evidence="3" id="KW-0804">Transcription</keyword>
<dbReference type="CDD" id="cd00090">
    <property type="entry name" value="HTH_ARSR"/>
    <property type="match status" value="1"/>
</dbReference>
<evidence type="ECO:0000256" key="2">
    <source>
        <dbReference type="ARBA" id="ARBA00023125"/>
    </source>
</evidence>
<protein>
    <submittedName>
        <fullName evidence="5">Transcriptional regulator</fullName>
    </submittedName>
</protein>
<evidence type="ECO:0000313" key="5">
    <source>
        <dbReference type="EMBL" id="GIF54793.1"/>
    </source>
</evidence>
<reference evidence="5 6" key="1">
    <citation type="submission" date="2021-01" db="EMBL/GenBank/DDBJ databases">
        <title>Whole genome shotgun sequence of Asanoa iriomotensis NBRC 100142.</title>
        <authorList>
            <person name="Komaki H."/>
            <person name="Tamura T."/>
        </authorList>
    </citation>
    <scope>NUCLEOTIDE SEQUENCE [LARGE SCALE GENOMIC DNA]</scope>
    <source>
        <strain evidence="5 6">NBRC 100142</strain>
    </source>
</reference>
<evidence type="ECO:0000313" key="6">
    <source>
        <dbReference type="Proteomes" id="UP000624325"/>
    </source>
</evidence>
<dbReference type="Proteomes" id="UP000624325">
    <property type="component" value="Unassembled WGS sequence"/>
</dbReference>
<dbReference type="InterPro" id="IPR011991">
    <property type="entry name" value="ArsR-like_HTH"/>
</dbReference>
<name>A0ABQ4BW83_9ACTN</name>
<dbReference type="EMBL" id="BONC01000004">
    <property type="protein sequence ID" value="GIF54793.1"/>
    <property type="molecule type" value="Genomic_DNA"/>
</dbReference>
<dbReference type="SMART" id="SM00418">
    <property type="entry name" value="HTH_ARSR"/>
    <property type="match status" value="1"/>
</dbReference>
<sequence>MTLVKVDPTDLANTRFALSPMVELVGALTTVATPGHPAAWLAPWVDRHRPAFDALAAAEPTLAALLATMRGARWTPDFLLPAPSGMDTAFATELARVRATPPDRLHRDLTLTAHAGPHNAGRIGRAQPLPEAFAAPDALDRLADALGTLWDRTLAPDWPLRKTLLEHDVVQRAGRLATYGWAHALADLRPGFRWLDGGAIQVNDWDSPPYVVAGARLVLVPSGFGRGWIGADPPEGYALVYPARGIAAPADAPAADGLDRLVGRSRARLLRALAEPASTTQLVGTLGMNLGTVGDHLAVLRDAGLVTRTRSGRSVLYRRTALGAALATAPSDP</sequence>
<organism evidence="5 6">
    <name type="scientific">Asanoa iriomotensis</name>
    <dbReference type="NCBI Taxonomy" id="234613"/>
    <lineage>
        <taxon>Bacteria</taxon>
        <taxon>Bacillati</taxon>
        <taxon>Actinomycetota</taxon>
        <taxon>Actinomycetes</taxon>
        <taxon>Micromonosporales</taxon>
        <taxon>Micromonosporaceae</taxon>
        <taxon>Asanoa</taxon>
    </lineage>
</organism>
<dbReference type="InterPro" id="IPR036388">
    <property type="entry name" value="WH-like_DNA-bd_sf"/>
</dbReference>
<accession>A0ABQ4BW83</accession>
<comment type="caution">
    <text evidence="5">The sequence shown here is derived from an EMBL/GenBank/DDBJ whole genome shotgun (WGS) entry which is preliminary data.</text>
</comment>
<keyword evidence="6" id="KW-1185">Reference proteome</keyword>
<evidence type="ECO:0000256" key="1">
    <source>
        <dbReference type="ARBA" id="ARBA00023015"/>
    </source>
</evidence>